<dbReference type="Proteomes" id="UP000054558">
    <property type="component" value="Unassembled WGS sequence"/>
</dbReference>
<keyword evidence="4" id="KW-1185">Reference proteome</keyword>
<dbReference type="AlphaFoldDB" id="A0A1Y1HQQ1"/>
<feature type="compositionally biased region" description="Basic residues" evidence="1">
    <location>
        <begin position="190"/>
        <end position="203"/>
    </location>
</feature>
<dbReference type="PROSITE" id="PS51840">
    <property type="entry name" value="C2_NT"/>
    <property type="match status" value="1"/>
</dbReference>
<feature type="compositionally biased region" description="Low complexity" evidence="1">
    <location>
        <begin position="376"/>
        <end position="392"/>
    </location>
</feature>
<feature type="compositionally biased region" description="Polar residues" evidence="1">
    <location>
        <begin position="354"/>
        <end position="363"/>
    </location>
</feature>
<organism evidence="3 4">
    <name type="scientific">Klebsormidium nitens</name>
    <name type="common">Green alga</name>
    <name type="synonym">Ulothrix nitens</name>
    <dbReference type="NCBI Taxonomy" id="105231"/>
    <lineage>
        <taxon>Eukaryota</taxon>
        <taxon>Viridiplantae</taxon>
        <taxon>Streptophyta</taxon>
        <taxon>Klebsormidiophyceae</taxon>
        <taxon>Klebsormidiales</taxon>
        <taxon>Klebsormidiaceae</taxon>
        <taxon>Klebsormidium</taxon>
    </lineage>
</organism>
<accession>A0A1Y1HQQ1</accession>
<feature type="compositionally biased region" description="Basic and acidic residues" evidence="1">
    <location>
        <begin position="364"/>
        <end position="375"/>
    </location>
</feature>
<reference evidence="3 4" key="1">
    <citation type="journal article" date="2014" name="Nat. Commun.">
        <title>Klebsormidium flaccidum genome reveals primary factors for plant terrestrial adaptation.</title>
        <authorList>
            <person name="Hori K."/>
            <person name="Maruyama F."/>
            <person name="Fujisawa T."/>
            <person name="Togashi T."/>
            <person name="Yamamoto N."/>
            <person name="Seo M."/>
            <person name="Sato S."/>
            <person name="Yamada T."/>
            <person name="Mori H."/>
            <person name="Tajima N."/>
            <person name="Moriyama T."/>
            <person name="Ikeuchi M."/>
            <person name="Watanabe M."/>
            <person name="Wada H."/>
            <person name="Kobayashi K."/>
            <person name="Saito M."/>
            <person name="Masuda T."/>
            <person name="Sasaki-Sekimoto Y."/>
            <person name="Mashiguchi K."/>
            <person name="Awai K."/>
            <person name="Shimojima M."/>
            <person name="Masuda S."/>
            <person name="Iwai M."/>
            <person name="Nobusawa T."/>
            <person name="Narise T."/>
            <person name="Kondo S."/>
            <person name="Saito H."/>
            <person name="Sato R."/>
            <person name="Murakawa M."/>
            <person name="Ihara Y."/>
            <person name="Oshima-Yamada Y."/>
            <person name="Ohtaka K."/>
            <person name="Satoh M."/>
            <person name="Sonobe K."/>
            <person name="Ishii M."/>
            <person name="Ohtani R."/>
            <person name="Kanamori-Sato M."/>
            <person name="Honoki R."/>
            <person name="Miyazaki D."/>
            <person name="Mochizuki H."/>
            <person name="Umetsu J."/>
            <person name="Higashi K."/>
            <person name="Shibata D."/>
            <person name="Kamiya Y."/>
            <person name="Sato N."/>
            <person name="Nakamura Y."/>
            <person name="Tabata S."/>
            <person name="Ida S."/>
            <person name="Kurokawa K."/>
            <person name="Ohta H."/>
        </authorList>
    </citation>
    <scope>NUCLEOTIDE SEQUENCE [LARGE SCALE GENOMIC DNA]</scope>
    <source>
        <strain evidence="3 4">NIES-2285</strain>
    </source>
</reference>
<dbReference type="Pfam" id="PF10358">
    <property type="entry name" value="NT-C2"/>
    <property type="match status" value="1"/>
</dbReference>
<proteinExistence type="predicted"/>
<gene>
    <name evidence="3" type="ORF">KFL_000670220</name>
</gene>
<dbReference type="PANTHER" id="PTHR31182">
    <property type="entry name" value="C2 NT-TYPE DOMAIN-CONTAINING PROTEIN"/>
    <property type="match status" value="1"/>
</dbReference>
<dbReference type="OMA" id="CTSNDEP"/>
<dbReference type="PANTHER" id="PTHR31182:SF21">
    <property type="entry name" value="C2 NT-TYPE DOMAIN-CONTAINING PROTEIN"/>
    <property type="match status" value="1"/>
</dbReference>
<evidence type="ECO:0000259" key="2">
    <source>
        <dbReference type="PROSITE" id="PS51840"/>
    </source>
</evidence>
<feature type="domain" description="C2 NT-type" evidence="2">
    <location>
        <begin position="7"/>
        <end position="171"/>
    </location>
</feature>
<name>A0A1Y1HQQ1_KLENI</name>
<sequence length="810" mass="88042">MVASSPRNRPAPDSKRFDVELTVDSLTNLRLSAEEETLVSVDVKWKGPKSALGSRFRKSQKKDNTSAEVVTGGGAVVWGEGVSKFKHQCLLLGAKSQGYEEVTYQPWDVNFVILKAAASAPEKTSALGKASLNLSEYGSGLRNPWTTIQVEMEGKGVDANAELKVRVSMVELRNEDGPTTPESVAPAPKRSSRLSHRLSHSRSRSLSVLEDLKLPEKPLMTSSMISSDADDEAETEDLAALGVELPLKYNSMVASNLAAALGATELAEVDRAVIQPLPQIATLERTVSVPLPEVSDGEEEGGAKDEGTSKARGLFKKRKLSFRSPKGDPLLWTKEKEQPLLNKVKAEEEEVVNTWESPYTDSSSAEHGRWLDAKRAGLPPSLSSDSLSASDGNYSSDAEEEHKVGAWQLRQIVSRDGSSRMLGEVFFASFDQRSESAAGESACTALVAVIADWLHQHPGQMPTKGMFNQLIQEGSGEWRALCEMDEFKESFKDRHFDLETVLGARIRPLKVDHFHSFVGFFKPPEVETSHEMLAGSMSFDDIWSELAKAGEGVYIVSWNDHFFILKVDEGRCYIIDTLGERLVEGCSRAFMLRFEGGCCCKQVAETKAEIRREEEEKAAAAQAEKERAAGPKKKQKPSPYASGLSRTVSGVPKASEKEDSPKGAGLGRTLSMSTLGALLGRTSSGSFGAGSKNAERAALVAKEDLKGKILETNGAASEGMGGGEISAPVSEGENEGAGEDGEKVEECGLGRGMCKGRHFVRDFLAAVPLRALAEDLKAKRAVPVHQRLQIEFNYTRLLDLFNEKDVKKLG</sequence>
<evidence type="ECO:0000313" key="3">
    <source>
        <dbReference type="EMBL" id="GAQ80964.1"/>
    </source>
</evidence>
<feature type="region of interest" description="Disordered" evidence="1">
    <location>
        <begin position="615"/>
        <end position="668"/>
    </location>
</feature>
<dbReference type="EMBL" id="DF237016">
    <property type="protein sequence ID" value="GAQ80964.1"/>
    <property type="molecule type" value="Genomic_DNA"/>
</dbReference>
<protein>
    <recommendedName>
        <fullName evidence="2">C2 NT-type domain-containing protein</fullName>
    </recommendedName>
</protein>
<evidence type="ECO:0000313" key="4">
    <source>
        <dbReference type="Proteomes" id="UP000054558"/>
    </source>
</evidence>
<feature type="compositionally biased region" description="Basic and acidic residues" evidence="1">
    <location>
        <begin position="615"/>
        <end position="629"/>
    </location>
</feature>
<feature type="region of interest" description="Disordered" evidence="1">
    <location>
        <begin position="714"/>
        <end position="742"/>
    </location>
</feature>
<evidence type="ECO:0000256" key="1">
    <source>
        <dbReference type="SAM" id="MobiDB-lite"/>
    </source>
</evidence>
<feature type="region of interest" description="Disordered" evidence="1">
    <location>
        <begin position="343"/>
        <end position="400"/>
    </location>
</feature>
<dbReference type="OrthoDB" id="733571at2759"/>
<feature type="region of interest" description="Disordered" evidence="1">
    <location>
        <begin position="173"/>
        <end position="206"/>
    </location>
</feature>
<dbReference type="InterPro" id="IPR019448">
    <property type="entry name" value="NT-C2"/>
</dbReference>